<gene>
    <name evidence="5" type="ORF">Gferi_15915</name>
</gene>
<dbReference type="InterPro" id="IPR037233">
    <property type="entry name" value="CcmK-like_sf"/>
</dbReference>
<dbReference type="Pfam" id="PF00936">
    <property type="entry name" value="BMC"/>
    <property type="match status" value="2"/>
</dbReference>
<dbReference type="Proteomes" id="UP000095743">
    <property type="component" value="Chromosome"/>
</dbReference>
<evidence type="ECO:0000256" key="3">
    <source>
        <dbReference type="PROSITE-ProRule" id="PRU01278"/>
    </source>
</evidence>
<comment type="subcellular location">
    <subcellularLocation>
        <location evidence="1">Bacterial microcompartment</location>
    </subcellularLocation>
</comment>
<dbReference type="STRING" id="1424294.Gferi_15915"/>
<evidence type="ECO:0000313" key="5">
    <source>
        <dbReference type="EMBL" id="AOT70915.1"/>
    </source>
</evidence>
<name>A0A1D8GJ22_9FIRM</name>
<evidence type="ECO:0000256" key="1">
    <source>
        <dbReference type="ARBA" id="ARBA00024322"/>
    </source>
</evidence>
<dbReference type="PANTHER" id="PTHR33941:SF11">
    <property type="entry name" value="BACTERIAL MICROCOMPARTMENT SHELL PROTEIN PDUJ"/>
    <property type="match status" value="1"/>
</dbReference>
<dbReference type="PANTHER" id="PTHR33941">
    <property type="entry name" value="PROPANEDIOL UTILIZATION PROTEIN PDUA"/>
    <property type="match status" value="1"/>
</dbReference>
<dbReference type="InterPro" id="IPR011238">
    <property type="entry name" value="Micro_shell_prot_PduT"/>
</dbReference>
<dbReference type="KEGG" id="gfe:Gferi_15915"/>
<sequence length="182" mass="19086">MIRTVGMIEFNSIAKGIETADFMIKAAEVELLFAKAICPGKFIILVAGDVAAVNASIETGLAGGGVFVVDHLMLPRIHPQVIHAINATTVIDQLNALGVMEFFSVAAAVTAADIAVKTAQVDLMEIRLGIGIGGKSFVTLTGDVSAVTEAVESGVRYAQEQGMLVYRAVIPSPGKELFQSLL</sequence>
<dbReference type="SUPFAM" id="SSF143414">
    <property type="entry name" value="CcmK-like"/>
    <property type="match status" value="2"/>
</dbReference>
<dbReference type="EMBL" id="CP017269">
    <property type="protein sequence ID" value="AOT70915.1"/>
    <property type="molecule type" value="Genomic_DNA"/>
</dbReference>
<dbReference type="InterPro" id="IPR000249">
    <property type="entry name" value="BMC_dom"/>
</dbReference>
<evidence type="ECO:0000256" key="2">
    <source>
        <dbReference type="ARBA" id="ARBA00024446"/>
    </source>
</evidence>
<dbReference type="InterPro" id="IPR050575">
    <property type="entry name" value="BMC_shell"/>
</dbReference>
<feature type="domain" description="BMC" evidence="4">
    <location>
        <begin position="96"/>
        <end position="182"/>
    </location>
</feature>
<proteinExistence type="inferred from homology"/>
<keyword evidence="2" id="KW-1283">Bacterial microcompartment</keyword>
<keyword evidence="6" id="KW-1185">Reference proteome</keyword>
<evidence type="ECO:0000313" key="6">
    <source>
        <dbReference type="Proteomes" id="UP000095743"/>
    </source>
</evidence>
<dbReference type="AlphaFoldDB" id="A0A1D8GJ22"/>
<accession>A0A1D8GJ22</accession>
<evidence type="ECO:0000259" key="4">
    <source>
        <dbReference type="PROSITE" id="PS51930"/>
    </source>
</evidence>
<dbReference type="GO" id="GO:0031469">
    <property type="term" value="C:bacterial microcompartment"/>
    <property type="evidence" value="ECO:0007669"/>
    <property type="project" value="UniProtKB-SubCell"/>
</dbReference>
<feature type="domain" description="BMC" evidence="4">
    <location>
        <begin position="4"/>
        <end position="86"/>
    </location>
</feature>
<reference evidence="5 6" key="1">
    <citation type="submission" date="2016-09" db="EMBL/GenBank/DDBJ databases">
        <title>Genomic analysis reveals versatility of anaerobic energy metabolism of Geosporobacter ferrireducens IRF9 of phylum Firmicutes.</title>
        <authorList>
            <person name="Kim S.-J."/>
        </authorList>
    </citation>
    <scope>NUCLEOTIDE SEQUENCE [LARGE SCALE GENOMIC DNA]</scope>
    <source>
        <strain evidence="5 6">IRF9</strain>
    </source>
</reference>
<dbReference type="OrthoDB" id="9791973at2"/>
<organism evidence="5 6">
    <name type="scientific">Geosporobacter ferrireducens</name>
    <dbReference type="NCBI Taxonomy" id="1424294"/>
    <lineage>
        <taxon>Bacteria</taxon>
        <taxon>Bacillati</taxon>
        <taxon>Bacillota</taxon>
        <taxon>Clostridia</taxon>
        <taxon>Peptostreptococcales</taxon>
        <taxon>Thermotaleaceae</taxon>
        <taxon>Geosporobacter</taxon>
    </lineage>
</organism>
<comment type="similarity">
    <text evidence="3">Belongs to the bacterial microcompartments protein family.</text>
</comment>
<dbReference type="RefSeq" id="WP_069978197.1">
    <property type="nucleotide sequence ID" value="NZ_CP017269.1"/>
</dbReference>
<dbReference type="CDD" id="cd07053">
    <property type="entry name" value="BMC_PduT_repeat1"/>
    <property type="match status" value="1"/>
</dbReference>
<dbReference type="CDD" id="cd07054">
    <property type="entry name" value="BMC_PduT_repeat2"/>
    <property type="match status" value="1"/>
</dbReference>
<dbReference type="PIRSF" id="PIRSF034834">
    <property type="entry name" value="PduT"/>
    <property type="match status" value="1"/>
</dbReference>
<dbReference type="SMART" id="SM00877">
    <property type="entry name" value="BMC"/>
    <property type="match status" value="2"/>
</dbReference>
<dbReference type="Gene3D" id="3.30.70.1710">
    <property type="match status" value="2"/>
</dbReference>
<dbReference type="PROSITE" id="PS51930">
    <property type="entry name" value="BMC_2"/>
    <property type="match status" value="2"/>
</dbReference>
<protein>
    <submittedName>
        <fullName evidence="5">Propanediol utilization protein</fullName>
    </submittedName>
</protein>
<dbReference type="InterPro" id="IPR044872">
    <property type="entry name" value="CcmK/CsoS1_BMC"/>
</dbReference>